<evidence type="ECO:0000313" key="1">
    <source>
        <dbReference type="EMBL" id="KAJ8885600.1"/>
    </source>
</evidence>
<dbReference type="EMBL" id="JARBHB010000004">
    <property type="protein sequence ID" value="KAJ8885600.1"/>
    <property type="molecule type" value="Genomic_DNA"/>
</dbReference>
<sequence length="597" mass="67306">MLNWVHVGGMCWPLHSPELSRMLFEPVMDIRSPMRRRIILLEHPIVVRKTEIHERLQLVIKQSFLAVTIEFRGYMGKWTQPMPCEHTPHYYGITTSLHGALLTTGIHSLIGFAPYLNLAISPKQPLSDTMDWGILKVSTTSEIDSPILLAPTIVPCSNCDNSSRCHKHRVLTGVRCGLRPALPCFLHLDELSHACSPARPHPGNGRSTRKPADQRQCFDMIPTCENLVTRLGIEPSSPCWEASSLTYRLPWHQGREAYVLGDDLEAASSGNLASRLGVSSTFSHYQATSLSYHRKLLKTNSMACNAKKPSDAWHFFGVVEKKYSKSKISGKIYATGGGTLNLDHVKRVHRLNRDEVATNTGNSSAVAVPVGKELNRLLQNTEARNDNDEQFTDTQGGWKLMICWDSWQKGTYMRVTFLYVQGGSPNVDTFNISGTVADNEMRFSLNEITYGSSNMPRDSSWRDCCLIAANAYLNGARGMECDNGQKKSTAAEDGQRWGKWVVLKENLLTSGIIWCNSHRLRKCRNNPTRNLIRFTSVRVKTLRLPFNLEVVLYLSWDLKLLLFSVDLKIYRRFAVSMAMGIHFNNLNSHSLLNLDLL</sequence>
<comment type="caution">
    <text evidence="1">The sequence shown here is derived from an EMBL/GenBank/DDBJ whole genome shotgun (WGS) entry which is preliminary data.</text>
</comment>
<name>A0ABQ9HMI9_9NEOP</name>
<dbReference type="Proteomes" id="UP001159363">
    <property type="component" value="Chromosome X"/>
</dbReference>
<keyword evidence="2" id="KW-1185">Reference proteome</keyword>
<protein>
    <submittedName>
        <fullName evidence="1">Uncharacterized protein</fullName>
    </submittedName>
</protein>
<proteinExistence type="predicted"/>
<organism evidence="1 2">
    <name type="scientific">Dryococelus australis</name>
    <dbReference type="NCBI Taxonomy" id="614101"/>
    <lineage>
        <taxon>Eukaryota</taxon>
        <taxon>Metazoa</taxon>
        <taxon>Ecdysozoa</taxon>
        <taxon>Arthropoda</taxon>
        <taxon>Hexapoda</taxon>
        <taxon>Insecta</taxon>
        <taxon>Pterygota</taxon>
        <taxon>Neoptera</taxon>
        <taxon>Polyneoptera</taxon>
        <taxon>Phasmatodea</taxon>
        <taxon>Verophasmatodea</taxon>
        <taxon>Anareolatae</taxon>
        <taxon>Phasmatidae</taxon>
        <taxon>Eurycanthinae</taxon>
        <taxon>Dryococelus</taxon>
    </lineage>
</organism>
<evidence type="ECO:0000313" key="2">
    <source>
        <dbReference type="Proteomes" id="UP001159363"/>
    </source>
</evidence>
<gene>
    <name evidence="1" type="ORF">PR048_011798</name>
</gene>
<reference evidence="1 2" key="1">
    <citation type="submission" date="2023-02" db="EMBL/GenBank/DDBJ databases">
        <title>LHISI_Scaffold_Assembly.</title>
        <authorList>
            <person name="Stuart O.P."/>
            <person name="Cleave R."/>
            <person name="Magrath M.J.L."/>
            <person name="Mikheyev A.S."/>
        </authorList>
    </citation>
    <scope>NUCLEOTIDE SEQUENCE [LARGE SCALE GENOMIC DNA]</scope>
    <source>
        <strain evidence="1">Daus_M_001</strain>
        <tissue evidence="1">Leg muscle</tissue>
    </source>
</reference>
<accession>A0ABQ9HMI9</accession>